<gene>
    <name evidence="1" type="ORF">Tco_1019822</name>
</gene>
<accession>A0ABQ5FYE5</accession>
<comment type="caution">
    <text evidence="1">The sequence shown here is derived from an EMBL/GenBank/DDBJ whole genome shotgun (WGS) entry which is preliminary data.</text>
</comment>
<dbReference type="EMBL" id="BQNB010017890">
    <property type="protein sequence ID" value="GJT68342.1"/>
    <property type="molecule type" value="Genomic_DNA"/>
</dbReference>
<organism evidence="1 2">
    <name type="scientific">Tanacetum coccineum</name>
    <dbReference type="NCBI Taxonomy" id="301880"/>
    <lineage>
        <taxon>Eukaryota</taxon>
        <taxon>Viridiplantae</taxon>
        <taxon>Streptophyta</taxon>
        <taxon>Embryophyta</taxon>
        <taxon>Tracheophyta</taxon>
        <taxon>Spermatophyta</taxon>
        <taxon>Magnoliopsida</taxon>
        <taxon>eudicotyledons</taxon>
        <taxon>Gunneridae</taxon>
        <taxon>Pentapetalae</taxon>
        <taxon>asterids</taxon>
        <taxon>campanulids</taxon>
        <taxon>Asterales</taxon>
        <taxon>Asteraceae</taxon>
        <taxon>Asteroideae</taxon>
        <taxon>Anthemideae</taxon>
        <taxon>Anthemidinae</taxon>
        <taxon>Tanacetum</taxon>
    </lineage>
</organism>
<reference evidence="1" key="2">
    <citation type="submission" date="2022-01" db="EMBL/GenBank/DDBJ databases">
        <authorList>
            <person name="Yamashiro T."/>
            <person name="Shiraishi A."/>
            <person name="Satake H."/>
            <person name="Nakayama K."/>
        </authorList>
    </citation>
    <scope>NUCLEOTIDE SEQUENCE</scope>
</reference>
<keyword evidence="2" id="KW-1185">Reference proteome</keyword>
<name>A0ABQ5FYE5_9ASTR</name>
<sequence>MDDRGITMEEYIRLETEKALRKGKVYNWKTATYGKIRYDENVHFLRSVEIEFPAIVYNDALTSELEISCEPTVSPQHNDKVNWKIEKSLSDSDDENYTVLYDNDSFSYKIFNVDDLKLDICNGDDKIDIKQS</sequence>
<protein>
    <submittedName>
        <fullName evidence="1">Uncharacterized protein</fullName>
    </submittedName>
</protein>
<proteinExistence type="predicted"/>
<evidence type="ECO:0000313" key="2">
    <source>
        <dbReference type="Proteomes" id="UP001151760"/>
    </source>
</evidence>
<dbReference type="Proteomes" id="UP001151760">
    <property type="component" value="Unassembled WGS sequence"/>
</dbReference>
<reference evidence="1" key="1">
    <citation type="journal article" date="2022" name="Int. J. Mol. Sci.">
        <title>Draft Genome of Tanacetum Coccineum: Genomic Comparison of Closely Related Tanacetum-Family Plants.</title>
        <authorList>
            <person name="Yamashiro T."/>
            <person name="Shiraishi A."/>
            <person name="Nakayama K."/>
            <person name="Satake H."/>
        </authorList>
    </citation>
    <scope>NUCLEOTIDE SEQUENCE</scope>
</reference>
<evidence type="ECO:0000313" key="1">
    <source>
        <dbReference type="EMBL" id="GJT68342.1"/>
    </source>
</evidence>